<evidence type="ECO:0000313" key="2">
    <source>
        <dbReference type="Proteomes" id="UP000006729"/>
    </source>
</evidence>
<dbReference type="PANTHER" id="PTHR33437:SF2">
    <property type="entry name" value="OS06G0361200 PROTEIN"/>
    <property type="match status" value="1"/>
</dbReference>
<reference evidence="1 2" key="1">
    <citation type="journal article" date="2006" name="Science">
        <title>The genome of black cottonwood, Populus trichocarpa (Torr. &amp; Gray).</title>
        <authorList>
            <person name="Tuskan G.A."/>
            <person name="Difazio S."/>
            <person name="Jansson S."/>
            <person name="Bohlmann J."/>
            <person name="Grigoriev I."/>
            <person name="Hellsten U."/>
            <person name="Putnam N."/>
            <person name="Ralph S."/>
            <person name="Rombauts S."/>
            <person name="Salamov A."/>
            <person name="Schein J."/>
            <person name="Sterck L."/>
            <person name="Aerts A."/>
            <person name="Bhalerao R.R."/>
            <person name="Bhalerao R.P."/>
            <person name="Blaudez D."/>
            <person name="Boerjan W."/>
            <person name="Brun A."/>
            <person name="Brunner A."/>
            <person name="Busov V."/>
            <person name="Campbell M."/>
            <person name="Carlson J."/>
            <person name="Chalot M."/>
            <person name="Chapman J."/>
            <person name="Chen G.L."/>
            <person name="Cooper D."/>
            <person name="Coutinho P.M."/>
            <person name="Couturier J."/>
            <person name="Covert S."/>
            <person name="Cronk Q."/>
            <person name="Cunningham R."/>
            <person name="Davis J."/>
            <person name="Degroeve S."/>
            <person name="Dejardin A."/>
            <person name="Depamphilis C."/>
            <person name="Detter J."/>
            <person name="Dirks B."/>
            <person name="Dubchak I."/>
            <person name="Duplessis S."/>
            <person name="Ehlting J."/>
            <person name="Ellis B."/>
            <person name="Gendler K."/>
            <person name="Goodstein D."/>
            <person name="Gribskov M."/>
            <person name="Grimwood J."/>
            <person name="Groover A."/>
            <person name="Gunter L."/>
            <person name="Hamberger B."/>
            <person name="Heinze B."/>
            <person name="Helariutta Y."/>
            <person name="Henrissat B."/>
            <person name="Holligan D."/>
            <person name="Holt R."/>
            <person name="Huang W."/>
            <person name="Islam-Faridi N."/>
            <person name="Jones S."/>
            <person name="Jones-Rhoades M."/>
            <person name="Jorgensen R."/>
            <person name="Joshi C."/>
            <person name="Kangasjarvi J."/>
            <person name="Karlsson J."/>
            <person name="Kelleher C."/>
            <person name="Kirkpatrick R."/>
            <person name="Kirst M."/>
            <person name="Kohler A."/>
            <person name="Kalluri U."/>
            <person name="Larimer F."/>
            <person name="Leebens-Mack J."/>
            <person name="Leple J.C."/>
            <person name="Locascio P."/>
            <person name="Lou Y."/>
            <person name="Lucas S."/>
            <person name="Martin F."/>
            <person name="Montanini B."/>
            <person name="Napoli C."/>
            <person name="Nelson D.R."/>
            <person name="Nelson C."/>
            <person name="Nieminen K."/>
            <person name="Nilsson O."/>
            <person name="Pereda V."/>
            <person name="Peter G."/>
            <person name="Philippe R."/>
            <person name="Pilate G."/>
            <person name="Poliakov A."/>
            <person name="Razumovskaya J."/>
            <person name="Richardson P."/>
            <person name="Rinaldi C."/>
            <person name="Ritland K."/>
            <person name="Rouze P."/>
            <person name="Ryaboy D."/>
            <person name="Schmutz J."/>
            <person name="Schrader J."/>
            <person name="Segerman B."/>
            <person name="Shin H."/>
            <person name="Siddiqui A."/>
            <person name="Sterky F."/>
            <person name="Terry A."/>
            <person name="Tsai C.J."/>
            <person name="Uberbacher E."/>
            <person name="Unneberg P."/>
            <person name="Vahala J."/>
            <person name="Wall K."/>
            <person name="Wessler S."/>
            <person name="Yang G."/>
            <person name="Yin T."/>
            <person name="Douglas C."/>
            <person name="Marra M."/>
            <person name="Sandberg G."/>
            <person name="Van de Peer Y."/>
            <person name="Rokhsar D."/>
        </authorList>
    </citation>
    <scope>NUCLEOTIDE SEQUENCE [LARGE SCALE GENOMIC DNA]</scope>
    <source>
        <strain evidence="2">cv. Nisqually</strain>
    </source>
</reference>
<dbReference type="InParanoid" id="A0A2K2AZ85"/>
<dbReference type="EMBL" id="CM009293">
    <property type="protein sequence ID" value="PNT42845.1"/>
    <property type="molecule type" value="Genomic_DNA"/>
</dbReference>
<protein>
    <recommendedName>
        <fullName evidence="3">Retrotransposon gag domain-containing protein</fullName>
    </recommendedName>
</protein>
<dbReference type="AlphaFoldDB" id="A0A2K2AZ85"/>
<gene>
    <name evidence="1" type="ORF">POPTR_004G234400</name>
</gene>
<organism evidence="1 2">
    <name type="scientific">Populus trichocarpa</name>
    <name type="common">Western balsam poplar</name>
    <name type="synonym">Populus balsamifera subsp. trichocarpa</name>
    <dbReference type="NCBI Taxonomy" id="3694"/>
    <lineage>
        <taxon>Eukaryota</taxon>
        <taxon>Viridiplantae</taxon>
        <taxon>Streptophyta</taxon>
        <taxon>Embryophyta</taxon>
        <taxon>Tracheophyta</taxon>
        <taxon>Spermatophyta</taxon>
        <taxon>Magnoliopsida</taxon>
        <taxon>eudicotyledons</taxon>
        <taxon>Gunneridae</taxon>
        <taxon>Pentapetalae</taxon>
        <taxon>rosids</taxon>
        <taxon>fabids</taxon>
        <taxon>Malpighiales</taxon>
        <taxon>Salicaceae</taxon>
        <taxon>Saliceae</taxon>
        <taxon>Populus</taxon>
    </lineage>
</organism>
<dbReference type="PANTHER" id="PTHR33437">
    <property type="entry name" value="OS06G0361200 PROTEIN"/>
    <property type="match status" value="1"/>
</dbReference>
<keyword evidence="2" id="KW-1185">Reference proteome</keyword>
<sequence>MKLQVTPLQKPSGAHGILFGTRGDFDNSLMDTFPSQSPSKALGFDIMSMMMTGTTSFEDYVANLTKLFEGLSTSLKSKDHEIKKLMNKLEDMNEGCQTSAPKALQVDQSDVIKDSTIGAARNKRGITDGILTTNQLKELNNKAITNQTQNTVNWSSVMAAQPLTQRVTRAVGEGCGCLFRWGAYGIEELVMGENAGAEAAQPLRRGDRAPHGSWAALPLHRVDPSATWRLGYSTEQGRPQCHLGAHSHVWRRPCPTPM</sequence>
<evidence type="ECO:0000313" key="1">
    <source>
        <dbReference type="EMBL" id="PNT42845.1"/>
    </source>
</evidence>
<proteinExistence type="predicted"/>
<accession>A0A2K2AZ85</accession>
<dbReference type="Proteomes" id="UP000006729">
    <property type="component" value="Chromosome 4"/>
</dbReference>
<evidence type="ECO:0008006" key="3">
    <source>
        <dbReference type="Google" id="ProtNLM"/>
    </source>
</evidence>
<name>A0A2K2AZ85_POPTR</name>